<evidence type="ECO:0000313" key="2">
    <source>
        <dbReference type="Proteomes" id="UP000305760"/>
    </source>
</evidence>
<reference evidence="1 2" key="1">
    <citation type="submission" date="2019-03" db="EMBL/GenBank/DDBJ databases">
        <title>Arenimonas daejeonensis sp. nov., isolated from compost.</title>
        <authorList>
            <person name="Jeon C.O."/>
        </authorList>
    </citation>
    <scope>NUCLEOTIDE SEQUENCE [LARGE SCALE GENOMIC DNA]</scope>
    <source>
        <strain evidence="1 2">R29</strain>
    </source>
</reference>
<protein>
    <recommendedName>
        <fullName evidence="3">Phage baseplate protein</fullName>
    </recommendedName>
</protein>
<evidence type="ECO:0000313" key="1">
    <source>
        <dbReference type="EMBL" id="TNJ35428.1"/>
    </source>
</evidence>
<evidence type="ECO:0008006" key="3">
    <source>
        <dbReference type="Google" id="ProtNLM"/>
    </source>
</evidence>
<dbReference type="OrthoDB" id="283948at2"/>
<sequence length="231" mass="25719">MAKSAAATLLQMWEQAGHCDPPSRALRLLAWALPDEDGNVLADLDLGERDWHLLRLRRRIFGPRVSGQGRCPHCGSAIEVEFDARDVQGDAPLPPAPLYTDARGRQFRLPRCRDLIEAARSQDVESAELELFHRCAVDSEHAGGADFDDIDRGLATLAAERQLQLGLACETCAGEWTLAFDSGAFLWEEIEARAMALLDDVHRLALAYGWSERTILSMSEARRAAYLERLH</sequence>
<accession>A0A5C4RWM4</accession>
<keyword evidence="2" id="KW-1185">Reference proteome</keyword>
<gene>
    <name evidence="1" type="ORF">E1B00_06640</name>
</gene>
<organism evidence="1 2">
    <name type="scientific">Arenimonas terrae</name>
    <dbReference type="NCBI Taxonomy" id="2546226"/>
    <lineage>
        <taxon>Bacteria</taxon>
        <taxon>Pseudomonadati</taxon>
        <taxon>Pseudomonadota</taxon>
        <taxon>Gammaproteobacteria</taxon>
        <taxon>Lysobacterales</taxon>
        <taxon>Lysobacteraceae</taxon>
        <taxon>Arenimonas</taxon>
    </lineage>
</organism>
<proteinExistence type="predicted"/>
<name>A0A5C4RWM4_9GAMM</name>
<comment type="caution">
    <text evidence="1">The sequence shown here is derived from an EMBL/GenBank/DDBJ whole genome shotgun (WGS) entry which is preliminary data.</text>
</comment>
<dbReference type="RefSeq" id="WP_139446862.1">
    <property type="nucleotide sequence ID" value="NZ_SMDR01000001.1"/>
</dbReference>
<dbReference type="Proteomes" id="UP000305760">
    <property type="component" value="Unassembled WGS sequence"/>
</dbReference>
<dbReference type="AlphaFoldDB" id="A0A5C4RWM4"/>
<dbReference type="EMBL" id="SMDR01000001">
    <property type="protein sequence ID" value="TNJ35428.1"/>
    <property type="molecule type" value="Genomic_DNA"/>
</dbReference>